<evidence type="ECO:0000313" key="3">
    <source>
        <dbReference type="Proteomes" id="UP000076842"/>
    </source>
</evidence>
<evidence type="ECO:0000256" key="1">
    <source>
        <dbReference type="SAM" id="MobiDB-lite"/>
    </source>
</evidence>
<proteinExistence type="predicted"/>
<gene>
    <name evidence="2" type="ORF">CALCODRAFT_86703</name>
</gene>
<sequence length="169" mass="18575">MDSRSVTYFHPPFRITSCFPRYPPLLTALPPLLPQAILDPHLGEGPGVVSPSEQDRSTPGSGPGCVIPWNYRTERSHPRPVCLRSPQCGRFQAARWVRYLGSGAGVPPVDLFYRRGRANFSLSSEMTSVISLTCLPMGTFKMHGCGTYGGDEGSKVGERGRGLRSPLRW</sequence>
<feature type="region of interest" description="Disordered" evidence="1">
    <location>
        <begin position="43"/>
        <end position="64"/>
    </location>
</feature>
<protein>
    <submittedName>
        <fullName evidence="2">Uncharacterized protein</fullName>
    </submittedName>
</protein>
<accession>A0A165DCR9</accession>
<evidence type="ECO:0000313" key="2">
    <source>
        <dbReference type="EMBL" id="KZT52525.1"/>
    </source>
</evidence>
<reference evidence="2 3" key="1">
    <citation type="journal article" date="2016" name="Mol. Biol. Evol.">
        <title>Comparative Genomics of Early-Diverging Mushroom-Forming Fungi Provides Insights into the Origins of Lignocellulose Decay Capabilities.</title>
        <authorList>
            <person name="Nagy L.G."/>
            <person name="Riley R."/>
            <person name="Tritt A."/>
            <person name="Adam C."/>
            <person name="Daum C."/>
            <person name="Floudas D."/>
            <person name="Sun H."/>
            <person name="Yadav J.S."/>
            <person name="Pangilinan J."/>
            <person name="Larsson K.H."/>
            <person name="Matsuura K."/>
            <person name="Barry K."/>
            <person name="Labutti K."/>
            <person name="Kuo R."/>
            <person name="Ohm R.A."/>
            <person name="Bhattacharya S.S."/>
            <person name="Shirouzu T."/>
            <person name="Yoshinaga Y."/>
            <person name="Martin F.M."/>
            <person name="Grigoriev I.V."/>
            <person name="Hibbett D.S."/>
        </authorList>
    </citation>
    <scope>NUCLEOTIDE SEQUENCE [LARGE SCALE GENOMIC DNA]</scope>
    <source>
        <strain evidence="2 3">HHB12733</strain>
    </source>
</reference>
<organism evidence="2 3">
    <name type="scientific">Calocera cornea HHB12733</name>
    <dbReference type="NCBI Taxonomy" id="1353952"/>
    <lineage>
        <taxon>Eukaryota</taxon>
        <taxon>Fungi</taxon>
        <taxon>Dikarya</taxon>
        <taxon>Basidiomycota</taxon>
        <taxon>Agaricomycotina</taxon>
        <taxon>Dacrymycetes</taxon>
        <taxon>Dacrymycetales</taxon>
        <taxon>Dacrymycetaceae</taxon>
        <taxon>Calocera</taxon>
    </lineage>
</organism>
<keyword evidence="3" id="KW-1185">Reference proteome</keyword>
<name>A0A165DCR9_9BASI</name>
<dbReference type="InParanoid" id="A0A165DCR9"/>
<dbReference type="AlphaFoldDB" id="A0A165DCR9"/>
<dbReference type="Proteomes" id="UP000076842">
    <property type="component" value="Unassembled WGS sequence"/>
</dbReference>
<dbReference type="EMBL" id="KV424063">
    <property type="protein sequence ID" value="KZT52525.1"/>
    <property type="molecule type" value="Genomic_DNA"/>
</dbReference>